<feature type="non-terminal residue" evidence="1">
    <location>
        <position position="1"/>
    </location>
</feature>
<dbReference type="AlphaFoldDB" id="A0A371EMF3"/>
<gene>
    <name evidence="1" type="ORF">CR513_53978</name>
</gene>
<dbReference type="Proteomes" id="UP000257109">
    <property type="component" value="Unassembled WGS sequence"/>
</dbReference>
<dbReference type="OrthoDB" id="1459910at2759"/>
<protein>
    <submittedName>
        <fullName evidence="1">Uncharacterized protein</fullName>
    </submittedName>
</protein>
<organism evidence="1 2">
    <name type="scientific">Mucuna pruriens</name>
    <name type="common">Velvet bean</name>
    <name type="synonym">Dolichos pruriens</name>
    <dbReference type="NCBI Taxonomy" id="157652"/>
    <lineage>
        <taxon>Eukaryota</taxon>
        <taxon>Viridiplantae</taxon>
        <taxon>Streptophyta</taxon>
        <taxon>Embryophyta</taxon>
        <taxon>Tracheophyta</taxon>
        <taxon>Spermatophyta</taxon>
        <taxon>Magnoliopsida</taxon>
        <taxon>eudicotyledons</taxon>
        <taxon>Gunneridae</taxon>
        <taxon>Pentapetalae</taxon>
        <taxon>rosids</taxon>
        <taxon>fabids</taxon>
        <taxon>Fabales</taxon>
        <taxon>Fabaceae</taxon>
        <taxon>Papilionoideae</taxon>
        <taxon>50 kb inversion clade</taxon>
        <taxon>NPAAA clade</taxon>
        <taxon>indigoferoid/millettioid clade</taxon>
        <taxon>Phaseoleae</taxon>
        <taxon>Mucuna</taxon>
    </lineage>
</organism>
<dbReference type="EMBL" id="QJKJ01013113">
    <property type="protein sequence ID" value="RDX67176.1"/>
    <property type="molecule type" value="Genomic_DNA"/>
</dbReference>
<reference evidence="1" key="1">
    <citation type="submission" date="2018-05" db="EMBL/GenBank/DDBJ databases">
        <title>Draft genome of Mucuna pruriens seed.</title>
        <authorList>
            <person name="Nnadi N.E."/>
            <person name="Vos R."/>
            <person name="Hasami M.H."/>
            <person name="Devisetty U.K."/>
            <person name="Aguiy J.C."/>
        </authorList>
    </citation>
    <scope>NUCLEOTIDE SEQUENCE [LARGE SCALE GENOMIC DNA]</scope>
    <source>
        <strain evidence="1">JCA_2017</strain>
    </source>
</reference>
<sequence length="144" mass="16225">MIGRTKIDVHAGTLSMEFGENLLFGIDLIDELVEEEDLQLDTSSDEISNFVGDTNVFDCLGSIIDDIDYDKLWEVLNLSDSEYDITDIANLGHEAEFLDLIDQVYKYDEELKCSKSVEVQVVETKMLLSAQVATILLPSMIRPK</sequence>
<evidence type="ECO:0000313" key="2">
    <source>
        <dbReference type="Proteomes" id="UP000257109"/>
    </source>
</evidence>
<comment type="caution">
    <text evidence="1">The sequence shown here is derived from an EMBL/GenBank/DDBJ whole genome shotgun (WGS) entry which is preliminary data.</text>
</comment>
<accession>A0A371EMF3</accession>
<proteinExistence type="predicted"/>
<name>A0A371EMF3_MUCPR</name>
<keyword evidence="2" id="KW-1185">Reference proteome</keyword>
<evidence type="ECO:0000313" key="1">
    <source>
        <dbReference type="EMBL" id="RDX67176.1"/>
    </source>
</evidence>
<feature type="non-terminal residue" evidence="1">
    <location>
        <position position="144"/>
    </location>
</feature>